<name>A0AAV2SQT6_MEGNR</name>
<dbReference type="PROSITE" id="PS50002">
    <property type="entry name" value="SH3"/>
    <property type="match status" value="2"/>
</dbReference>
<dbReference type="InterPro" id="IPR050384">
    <property type="entry name" value="Endophilin_SH3RF"/>
</dbReference>
<dbReference type="GO" id="GO:0032436">
    <property type="term" value="P:positive regulation of proteasomal ubiquitin-dependent protein catabolic process"/>
    <property type="evidence" value="ECO:0007669"/>
    <property type="project" value="TreeGrafter"/>
</dbReference>
<dbReference type="InterPro" id="IPR001841">
    <property type="entry name" value="Znf_RING"/>
</dbReference>
<feature type="non-terminal residue" evidence="12">
    <location>
        <position position="510"/>
    </location>
</feature>
<feature type="compositionally biased region" description="Low complexity" evidence="9">
    <location>
        <begin position="127"/>
        <end position="137"/>
    </location>
</feature>
<proteinExistence type="inferred from homology"/>
<evidence type="ECO:0000256" key="9">
    <source>
        <dbReference type="SAM" id="MobiDB-lite"/>
    </source>
</evidence>
<feature type="domain" description="RING-type" evidence="11">
    <location>
        <begin position="12"/>
        <end position="53"/>
    </location>
</feature>
<keyword evidence="2 8" id="KW-0728">SH3 domain</keyword>
<feature type="compositionally biased region" description="Low complexity" evidence="9">
    <location>
        <begin position="497"/>
        <end position="510"/>
    </location>
</feature>
<dbReference type="Pfam" id="PF07653">
    <property type="entry name" value="SH3_2"/>
    <property type="match status" value="1"/>
</dbReference>
<evidence type="ECO:0000256" key="8">
    <source>
        <dbReference type="PROSITE-ProRule" id="PRU00192"/>
    </source>
</evidence>
<keyword evidence="4 7" id="KW-0863">Zinc-finger</keyword>
<comment type="similarity">
    <text evidence="1">Belongs to the SH3RF family.</text>
</comment>
<comment type="caution">
    <text evidence="12">The sequence shown here is derived from an EMBL/GenBank/DDBJ whole genome shotgun (WGS) entry which is preliminary data.</text>
</comment>
<feature type="compositionally biased region" description="Low complexity" evidence="9">
    <location>
        <begin position="425"/>
        <end position="473"/>
    </location>
</feature>
<dbReference type="InterPro" id="IPR001452">
    <property type="entry name" value="SH3_domain"/>
</dbReference>
<dbReference type="InterPro" id="IPR028502">
    <property type="entry name" value="SH3RF3_RING-HC_Zfn"/>
</dbReference>
<organism evidence="12 13">
    <name type="scientific">Meganyctiphanes norvegica</name>
    <name type="common">Northern krill</name>
    <name type="synonym">Thysanopoda norvegica</name>
    <dbReference type="NCBI Taxonomy" id="48144"/>
    <lineage>
        <taxon>Eukaryota</taxon>
        <taxon>Metazoa</taxon>
        <taxon>Ecdysozoa</taxon>
        <taxon>Arthropoda</taxon>
        <taxon>Crustacea</taxon>
        <taxon>Multicrustacea</taxon>
        <taxon>Malacostraca</taxon>
        <taxon>Eumalacostraca</taxon>
        <taxon>Eucarida</taxon>
        <taxon>Euphausiacea</taxon>
        <taxon>Euphausiidae</taxon>
        <taxon>Meganyctiphanes</taxon>
    </lineage>
</organism>
<dbReference type="PROSITE" id="PS50089">
    <property type="entry name" value="ZF_RING_2"/>
    <property type="match status" value="1"/>
</dbReference>
<dbReference type="CDD" id="cd11786">
    <property type="entry name" value="SH3_SH3RF_1"/>
    <property type="match status" value="1"/>
</dbReference>
<keyword evidence="5" id="KW-0862">Zinc</keyword>
<evidence type="ECO:0000256" key="2">
    <source>
        <dbReference type="ARBA" id="ARBA00022443"/>
    </source>
</evidence>
<dbReference type="SMART" id="SM00326">
    <property type="entry name" value="SH3"/>
    <property type="match status" value="2"/>
</dbReference>
<dbReference type="GO" id="GO:0046330">
    <property type="term" value="P:positive regulation of JNK cascade"/>
    <property type="evidence" value="ECO:0007669"/>
    <property type="project" value="TreeGrafter"/>
</dbReference>
<feature type="region of interest" description="Disordered" evidence="9">
    <location>
        <begin position="395"/>
        <end position="510"/>
    </location>
</feature>
<dbReference type="PANTHER" id="PTHR14167">
    <property type="entry name" value="SH3 DOMAIN-CONTAINING"/>
    <property type="match status" value="1"/>
</dbReference>
<feature type="region of interest" description="Disordered" evidence="9">
    <location>
        <begin position="107"/>
        <end position="137"/>
    </location>
</feature>
<dbReference type="Pfam" id="PF13445">
    <property type="entry name" value="zf-RING_UBOX"/>
    <property type="match status" value="1"/>
</dbReference>
<evidence type="ECO:0000256" key="3">
    <source>
        <dbReference type="ARBA" id="ARBA00022723"/>
    </source>
</evidence>
<protein>
    <submittedName>
        <fullName evidence="12">Uncharacterized protein</fullName>
    </submittedName>
</protein>
<dbReference type="Gene3D" id="3.30.40.10">
    <property type="entry name" value="Zinc/RING finger domain, C3HC4 (zinc finger)"/>
    <property type="match status" value="1"/>
</dbReference>
<evidence type="ECO:0000256" key="5">
    <source>
        <dbReference type="ARBA" id="ARBA00022833"/>
    </source>
</evidence>
<evidence type="ECO:0000256" key="1">
    <source>
        <dbReference type="ARBA" id="ARBA00008649"/>
    </source>
</evidence>
<evidence type="ECO:0000256" key="6">
    <source>
        <dbReference type="ARBA" id="ARBA00022843"/>
    </source>
</evidence>
<dbReference type="EMBL" id="CAXKWB010089812">
    <property type="protein sequence ID" value="CAL4214360.1"/>
    <property type="molecule type" value="Genomic_DNA"/>
</dbReference>
<dbReference type="AlphaFoldDB" id="A0AAV2SQT6"/>
<dbReference type="CDD" id="cd16750">
    <property type="entry name" value="RING-HC_SH3RF3"/>
    <property type="match status" value="1"/>
</dbReference>
<feature type="domain" description="SH3" evidence="10">
    <location>
        <begin position="251"/>
        <end position="310"/>
    </location>
</feature>
<dbReference type="FunFam" id="3.30.40.10:FF:000077">
    <property type="entry name" value="E3 ubiquitin-protein ligase SH3RF1 isoform X1"/>
    <property type="match status" value="1"/>
</dbReference>
<evidence type="ECO:0000259" key="11">
    <source>
        <dbReference type="PROSITE" id="PS50089"/>
    </source>
</evidence>
<dbReference type="GO" id="GO:0008270">
    <property type="term" value="F:zinc ion binding"/>
    <property type="evidence" value="ECO:0007669"/>
    <property type="project" value="UniProtKB-KW"/>
</dbReference>
<keyword evidence="6" id="KW-0832">Ubl conjugation</keyword>
<gene>
    <name evidence="12" type="ORF">MNOR_LOCUS38605</name>
</gene>
<evidence type="ECO:0000313" key="13">
    <source>
        <dbReference type="Proteomes" id="UP001497623"/>
    </source>
</evidence>
<dbReference type="GO" id="GO:0016567">
    <property type="term" value="P:protein ubiquitination"/>
    <property type="evidence" value="ECO:0007669"/>
    <property type="project" value="TreeGrafter"/>
</dbReference>
<feature type="domain" description="SH3" evidence="10">
    <location>
        <begin position="313"/>
        <end position="375"/>
    </location>
</feature>
<keyword evidence="13" id="KW-1185">Reference proteome</keyword>
<dbReference type="Pfam" id="PF00018">
    <property type="entry name" value="SH3_1"/>
    <property type="match status" value="1"/>
</dbReference>
<dbReference type="InterPro" id="IPR027370">
    <property type="entry name" value="Znf-RING_euk"/>
</dbReference>
<evidence type="ECO:0000256" key="7">
    <source>
        <dbReference type="PROSITE-ProRule" id="PRU00175"/>
    </source>
</evidence>
<evidence type="ECO:0000256" key="4">
    <source>
        <dbReference type="ARBA" id="ARBA00022771"/>
    </source>
</evidence>
<dbReference type="GO" id="GO:0061630">
    <property type="term" value="F:ubiquitin protein ligase activity"/>
    <property type="evidence" value="ECO:0007669"/>
    <property type="project" value="TreeGrafter"/>
</dbReference>
<dbReference type="SMART" id="SM00184">
    <property type="entry name" value="RING"/>
    <property type="match status" value="1"/>
</dbReference>
<dbReference type="SUPFAM" id="SSF57850">
    <property type="entry name" value="RING/U-box"/>
    <property type="match status" value="1"/>
</dbReference>
<accession>A0AAV2SQT6</accession>
<sequence>MDQRLLNDVLECSVCLEQLDDTSRVLPCQHTFCLRCLQDIVQSHKELRCPECRVLVTVALENLPTNILLMRILEGLRNTTRCSLGSPGAVSSSIPCSPLPSPLIPKGREILDGPPLTQAPPLPPNNSQTASSASDSGSILERSLGLSSCDNRNTNSSNSNSNPFMNIVGSIFMEQGCGSILSSLSGETQGLSGQNIGNSNTLGELGVGITRSSNSLDITTTVGSSLGVSSISSNNHPSLSATTYNRHHTISGQPYAKALFNYDRKEPRDLSFKKGDIVILRKKIDSNWYQGELNGNTGFFPASYVQVIVPLPNHIPQCKALYDFKMTNDEERDCLTFNKGEVITVLRRVDENWAEGKLGMRIGIFPLSFVDLNSAAKALMKLSLNASAGPSLIAPPTPTDLEDSSNLFILADNGPPTSQAPPLPTHTDVTSSSSSVVTSPDPSLTSPTSSPSSPPHHTSQIPPTPLAGATTPLMRGPTSRPHREKRHSFTAVRTYNPSSPSRSPTASPYR</sequence>
<dbReference type="Proteomes" id="UP001497623">
    <property type="component" value="Unassembled WGS sequence"/>
</dbReference>
<dbReference type="PRINTS" id="PR00452">
    <property type="entry name" value="SH3DOMAIN"/>
</dbReference>
<keyword evidence="3" id="KW-0479">Metal-binding</keyword>
<dbReference type="PANTHER" id="PTHR14167:SF51">
    <property type="entry name" value="RING-TYPE E3 UBIQUITIN TRANSFERASE"/>
    <property type="match status" value="1"/>
</dbReference>
<reference evidence="12 13" key="1">
    <citation type="submission" date="2024-05" db="EMBL/GenBank/DDBJ databases">
        <authorList>
            <person name="Wallberg A."/>
        </authorList>
    </citation>
    <scope>NUCLEOTIDE SEQUENCE [LARGE SCALE GENOMIC DNA]</scope>
</reference>
<dbReference type="Gene3D" id="2.30.30.40">
    <property type="entry name" value="SH3 Domains"/>
    <property type="match status" value="2"/>
</dbReference>
<evidence type="ECO:0000259" key="10">
    <source>
        <dbReference type="PROSITE" id="PS50002"/>
    </source>
</evidence>
<evidence type="ECO:0000313" key="12">
    <source>
        <dbReference type="EMBL" id="CAL4214360.1"/>
    </source>
</evidence>
<dbReference type="InterPro" id="IPR013083">
    <property type="entry name" value="Znf_RING/FYVE/PHD"/>
</dbReference>
<dbReference type="PRINTS" id="PR00499">
    <property type="entry name" value="P67PHOX"/>
</dbReference>
<dbReference type="CDD" id="cd11787">
    <property type="entry name" value="SH3_SH3RF_2"/>
    <property type="match status" value="1"/>
</dbReference>
<dbReference type="SUPFAM" id="SSF50044">
    <property type="entry name" value="SH3-domain"/>
    <property type="match status" value="2"/>
</dbReference>
<dbReference type="InterPro" id="IPR017907">
    <property type="entry name" value="Znf_RING_CS"/>
</dbReference>
<dbReference type="PROSITE" id="PS00518">
    <property type="entry name" value="ZF_RING_1"/>
    <property type="match status" value="1"/>
</dbReference>
<dbReference type="InterPro" id="IPR036028">
    <property type="entry name" value="SH3-like_dom_sf"/>
</dbReference>